<evidence type="ECO:0000313" key="2">
    <source>
        <dbReference type="EMBL" id="OLQ07630.1"/>
    </source>
</evidence>
<evidence type="ECO:0000256" key="1">
    <source>
        <dbReference type="SAM" id="MobiDB-lite"/>
    </source>
</evidence>
<name>A0A1Q9EJN3_SYMMI</name>
<evidence type="ECO:0000313" key="3">
    <source>
        <dbReference type="Proteomes" id="UP000186817"/>
    </source>
</evidence>
<organism evidence="2 3">
    <name type="scientific">Symbiodinium microadriaticum</name>
    <name type="common">Dinoflagellate</name>
    <name type="synonym">Zooxanthella microadriatica</name>
    <dbReference type="NCBI Taxonomy" id="2951"/>
    <lineage>
        <taxon>Eukaryota</taxon>
        <taxon>Sar</taxon>
        <taxon>Alveolata</taxon>
        <taxon>Dinophyceae</taxon>
        <taxon>Suessiales</taxon>
        <taxon>Symbiodiniaceae</taxon>
        <taxon>Symbiodinium</taxon>
    </lineage>
</organism>
<gene>
    <name evidence="2" type="ORF">AK812_SmicGene8974</name>
</gene>
<dbReference type="Proteomes" id="UP000186817">
    <property type="component" value="Unassembled WGS sequence"/>
</dbReference>
<reference evidence="2 3" key="1">
    <citation type="submission" date="2016-02" db="EMBL/GenBank/DDBJ databases">
        <title>Genome analysis of coral dinoflagellate symbionts highlights evolutionary adaptations to a symbiotic lifestyle.</title>
        <authorList>
            <person name="Aranda M."/>
            <person name="Li Y."/>
            <person name="Liew Y.J."/>
            <person name="Baumgarten S."/>
            <person name="Simakov O."/>
            <person name="Wilson M."/>
            <person name="Piel J."/>
            <person name="Ashoor H."/>
            <person name="Bougouffa S."/>
            <person name="Bajic V.B."/>
            <person name="Ryu T."/>
            <person name="Ravasi T."/>
            <person name="Bayer T."/>
            <person name="Micklem G."/>
            <person name="Kim H."/>
            <person name="Bhak J."/>
            <person name="Lajeunesse T.C."/>
            <person name="Voolstra C.R."/>
        </authorList>
    </citation>
    <scope>NUCLEOTIDE SEQUENCE [LARGE SCALE GENOMIC DNA]</scope>
    <source>
        <strain evidence="2 3">CCMP2467</strain>
    </source>
</reference>
<protein>
    <submittedName>
        <fullName evidence="2">Uncharacterized protein</fullName>
    </submittedName>
</protein>
<dbReference type="AlphaFoldDB" id="A0A1Q9EJN3"/>
<dbReference type="EMBL" id="LSRX01000135">
    <property type="protein sequence ID" value="OLQ07630.1"/>
    <property type="molecule type" value="Genomic_DNA"/>
</dbReference>
<comment type="caution">
    <text evidence="2">The sequence shown here is derived from an EMBL/GenBank/DDBJ whole genome shotgun (WGS) entry which is preliminary data.</text>
</comment>
<proteinExistence type="predicted"/>
<accession>A0A1Q9EJN3</accession>
<keyword evidence="3" id="KW-1185">Reference proteome</keyword>
<feature type="region of interest" description="Disordered" evidence="1">
    <location>
        <begin position="240"/>
        <end position="271"/>
    </location>
</feature>
<sequence>MDVPTGLGFTCCEGTSLGCASPAGCEDSNFTCTVVPDAGMSDVTSTNVVCSIESGAQSFVPDSASPMCPGQHQQPLQQRQPVLEHGPDLRHNHQHHHRCVDVGCKHGGGRICCGGPGNGTAALGARISFSQCLYHSTAQRLFLIVRASSSRCDRNLARAVLTDLSQTLVCWPGLRQREVNLAVIDGFLGEATSRQPAQSSASKKVKVALIHEARFPIGGLLVGCPTGFCGSRRGGMCPTRAFSTRRAPRPAPNTYRVSADHGTDVRPQGGLPYSVGGGWTSRFATPRCDAAHLRSAPSSSWLEEVSQGHRGASITQEWRIVEVHGRELNAAPEADRSCACHPYGGSVTLVPYLCRKMR</sequence>